<dbReference type="EMBL" id="JAYMYQ010000008">
    <property type="protein sequence ID" value="KAK7314742.1"/>
    <property type="molecule type" value="Genomic_DNA"/>
</dbReference>
<proteinExistence type="predicted"/>
<reference evidence="1 2" key="1">
    <citation type="submission" date="2024-01" db="EMBL/GenBank/DDBJ databases">
        <title>The genomes of 5 underutilized Papilionoideae crops provide insights into root nodulation and disease resistanc.</title>
        <authorList>
            <person name="Jiang F."/>
        </authorList>
    </citation>
    <scope>NUCLEOTIDE SEQUENCE [LARGE SCALE GENOMIC DNA]</scope>
    <source>
        <strain evidence="1">LVBAO_FW01</strain>
        <tissue evidence="1">Leaves</tissue>
    </source>
</reference>
<evidence type="ECO:0000313" key="2">
    <source>
        <dbReference type="Proteomes" id="UP001367508"/>
    </source>
</evidence>
<comment type="caution">
    <text evidence="1">The sequence shown here is derived from an EMBL/GenBank/DDBJ whole genome shotgun (WGS) entry which is preliminary data.</text>
</comment>
<name>A0AAN9KC30_CANGL</name>
<dbReference type="Proteomes" id="UP001367508">
    <property type="component" value="Unassembled WGS sequence"/>
</dbReference>
<dbReference type="AlphaFoldDB" id="A0AAN9KC30"/>
<keyword evidence="2" id="KW-1185">Reference proteome</keyword>
<gene>
    <name evidence="1" type="ORF">VNO77_33270</name>
</gene>
<sequence>MNINYIGRPSHKGYYFKLPSDFIEAWKFCLGVYIDAIALYLDQSGLARLWSFKKCRDKGWILGRGFRHGGGFVTPILIDTEFLGRSLCASILSGDQTVQN</sequence>
<evidence type="ECO:0000313" key="1">
    <source>
        <dbReference type="EMBL" id="KAK7314742.1"/>
    </source>
</evidence>
<organism evidence="1 2">
    <name type="scientific">Canavalia gladiata</name>
    <name type="common">Sword bean</name>
    <name type="synonym">Dolichos gladiatus</name>
    <dbReference type="NCBI Taxonomy" id="3824"/>
    <lineage>
        <taxon>Eukaryota</taxon>
        <taxon>Viridiplantae</taxon>
        <taxon>Streptophyta</taxon>
        <taxon>Embryophyta</taxon>
        <taxon>Tracheophyta</taxon>
        <taxon>Spermatophyta</taxon>
        <taxon>Magnoliopsida</taxon>
        <taxon>eudicotyledons</taxon>
        <taxon>Gunneridae</taxon>
        <taxon>Pentapetalae</taxon>
        <taxon>rosids</taxon>
        <taxon>fabids</taxon>
        <taxon>Fabales</taxon>
        <taxon>Fabaceae</taxon>
        <taxon>Papilionoideae</taxon>
        <taxon>50 kb inversion clade</taxon>
        <taxon>NPAAA clade</taxon>
        <taxon>indigoferoid/millettioid clade</taxon>
        <taxon>Phaseoleae</taxon>
        <taxon>Canavalia</taxon>
    </lineage>
</organism>
<protein>
    <submittedName>
        <fullName evidence="1">Uncharacterized protein</fullName>
    </submittedName>
</protein>
<accession>A0AAN9KC30</accession>